<dbReference type="RefSeq" id="WP_119901740.1">
    <property type="nucleotide sequence ID" value="NZ_QYZP01000001.1"/>
</dbReference>
<keyword evidence="2" id="KW-1185">Reference proteome</keyword>
<accession>A0A3A4FD25</accession>
<sequence>MLQLLSLLEPLRAQQAQINATRPDPLLGDSQLLAAALASRSVTAKRITEGRWVFEFRGHVIGGFANRVTTLVSAHSRRLLGDPAQLRAHLDLMEVPHAIGADDASEQFQPMLPIELEEPENEQDHPALLQAYCVGKSVVSMIGVMPDPEGGGRTLTIDVTDRVDEGISQLAVNGLCSVPGLLAGAVNMQVSSLDTAEGGVVIGIDETASTVPHHYPDLGPGRGVAEAVAEHILFTAAL</sequence>
<comment type="caution">
    <text evidence="1">The sequence shown here is derived from an EMBL/GenBank/DDBJ whole genome shotgun (WGS) entry which is preliminary data.</text>
</comment>
<dbReference type="Proteomes" id="UP000266615">
    <property type="component" value="Unassembled WGS sequence"/>
</dbReference>
<organism evidence="1 2">
    <name type="scientific">Nesterenkonia natronophila</name>
    <dbReference type="NCBI Taxonomy" id="2174932"/>
    <lineage>
        <taxon>Bacteria</taxon>
        <taxon>Bacillati</taxon>
        <taxon>Actinomycetota</taxon>
        <taxon>Actinomycetes</taxon>
        <taxon>Micrococcales</taxon>
        <taxon>Micrococcaceae</taxon>
        <taxon>Nesterenkonia</taxon>
    </lineage>
</organism>
<gene>
    <name evidence="1" type="ORF">D3250_02390</name>
</gene>
<name>A0A3A4FD25_9MICC</name>
<evidence type="ECO:0000313" key="2">
    <source>
        <dbReference type="Proteomes" id="UP000266615"/>
    </source>
</evidence>
<dbReference type="OrthoDB" id="4965239at2"/>
<dbReference type="EMBL" id="QYZP01000001">
    <property type="protein sequence ID" value="RJN32694.1"/>
    <property type="molecule type" value="Genomic_DNA"/>
</dbReference>
<evidence type="ECO:0000313" key="1">
    <source>
        <dbReference type="EMBL" id="RJN32694.1"/>
    </source>
</evidence>
<dbReference type="AlphaFoldDB" id="A0A3A4FD25"/>
<reference evidence="1 2" key="1">
    <citation type="submission" date="2018-09" db="EMBL/GenBank/DDBJ databases">
        <title>Nesterenkonia natronophila sp. nov., an alkaliphilic actinobacteriume isolated from a soda lake, and emended description of the genus Nesterenkonia.</title>
        <authorList>
            <person name="Menes R.J."/>
            <person name="Iriarte A."/>
        </authorList>
    </citation>
    <scope>NUCLEOTIDE SEQUENCE [LARGE SCALE GENOMIC DNA]</scope>
    <source>
        <strain evidence="1 2">M8</strain>
    </source>
</reference>
<proteinExistence type="predicted"/>
<protein>
    <submittedName>
        <fullName evidence="1">Uncharacterized protein</fullName>
    </submittedName>
</protein>